<gene>
    <name evidence="1" type="ORF">MOZ64_01820</name>
</gene>
<protein>
    <submittedName>
        <fullName evidence="1">DUF2800 domain-containing protein</fullName>
    </submittedName>
</protein>
<dbReference type="InterPro" id="IPR011604">
    <property type="entry name" value="PDDEXK-like_dom_sf"/>
</dbReference>
<dbReference type="Pfam" id="PF10926">
    <property type="entry name" value="DUF2800"/>
    <property type="match status" value="1"/>
</dbReference>
<dbReference type="Gene3D" id="3.90.320.10">
    <property type="match status" value="1"/>
</dbReference>
<dbReference type="RefSeq" id="WP_320324917.1">
    <property type="nucleotide sequence ID" value="NZ_JALBUS010000002.1"/>
</dbReference>
<reference evidence="1 2" key="1">
    <citation type="submission" date="2022-03" db="EMBL/GenBank/DDBJ databases">
        <title>Novel taxa within the pig intestine.</title>
        <authorList>
            <person name="Wylensek D."/>
            <person name="Bishof K."/>
            <person name="Afrizal A."/>
            <person name="Clavel T."/>
        </authorList>
    </citation>
    <scope>NUCLEOTIDE SEQUENCE [LARGE SCALE GENOMIC DNA]</scope>
    <source>
        <strain evidence="1 2">Cla-KB-P134</strain>
    </source>
</reference>
<comment type="caution">
    <text evidence="1">The sequence shown here is derived from an EMBL/GenBank/DDBJ whole genome shotgun (WGS) entry which is preliminary data.</text>
</comment>
<dbReference type="InterPro" id="IPR021229">
    <property type="entry name" value="DUF2800"/>
</dbReference>
<proteinExistence type="predicted"/>
<dbReference type="Proteomes" id="UP001285244">
    <property type="component" value="Unassembled WGS sequence"/>
</dbReference>
<accession>A0ABU4WJ46</accession>
<evidence type="ECO:0000313" key="2">
    <source>
        <dbReference type="Proteomes" id="UP001285244"/>
    </source>
</evidence>
<evidence type="ECO:0000313" key="1">
    <source>
        <dbReference type="EMBL" id="MDX8416581.1"/>
    </source>
</evidence>
<dbReference type="EMBL" id="JALBUS010000002">
    <property type="protein sequence ID" value="MDX8416581.1"/>
    <property type="molecule type" value="Genomic_DNA"/>
</dbReference>
<keyword evidence="2" id="KW-1185">Reference proteome</keyword>
<sequence>MNYGERFMPSQHAVLSASSSNRWIHCTPSARLEERVPEQASIYAAEGTVAHAKAEQKLTNWKEGHPRRKVKCEDGEMDEATTAYRDYVVEVFNEEKKKCEGTELYVEVQLDLTPWIPGGFGTADAIVVSDDTLHVIDLKYGKGVPVDAPHNSQLMLYGAGALNQFEMYFDFDQIKLHIFQPRLDHISTYDMYVDDLTTWLAMVVKPSADMAWKGEGKQKPGEWCRFCKVKGNCKARAEQIQQMNERYKQLDAMLLTDDEVAQILPMLPDVKAWTKDIEEFALNQALNGTHYDGYKVVEGVSRRKIVDQEMVMSMLDKEGYSKEAYMKAPELKTITALEKLVGKKHFSELTEGCIEKPQGKPVLVPVTDRRPEWQSGIDDFKDEKEED</sequence>
<organism evidence="1 2">
    <name type="scientific">Absicoccus intestinalis</name>
    <dbReference type="NCBI Taxonomy" id="2926319"/>
    <lineage>
        <taxon>Bacteria</taxon>
        <taxon>Bacillati</taxon>
        <taxon>Bacillota</taxon>
        <taxon>Erysipelotrichia</taxon>
        <taxon>Erysipelotrichales</taxon>
        <taxon>Erysipelotrichaceae</taxon>
        <taxon>Absicoccus</taxon>
    </lineage>
</organism>
<name>A0ABU4WJ46_9FIRM</name>